<evidence type="ECO:0000259" key="4">
    <source>
        <dbReference type="PROSITE" id="PS01124"/>
    </source>
</evidence>
<evidence type="ECO:0000313" key="6">
    <source>
        <dbReference type="Proteomes" id="UP001501153"/>
    </source>
</evidence>
<dbReference type="SMART" id="SM00342">
    <property type="entry name" value="HTH_ARAC"/>
    <property type="match status" value="1"/>
</dbReference>
<reference evidence="6" key="1">
    <citation type="journal article" date="2019" name="Int. J. Syst. Evol. Microbiol.">
        <title>The Global Catalogue of Microorganisms (GCM) 10K type strain sequencing project: providing services to taxonomists for standard genome sequencing and annotation.</title>
        <authorList>
            <consortium name="The Broad Institute Genomics Platform"/>
            <consortium name="The Broad Institute Genome Sequencing Center for Infectious Disease"/>
            <person name="Wu L."/>
            <person name="Ma J."/>
        </authorList>
    </citation>
    <scope>NUCLEOTIDE SEQUENCE [LARGE SCALE GENOMIC DNA]</scope>
    <source>
        <strain evidence="6">JCM 17923</strain>
    </source>
</reference>
<sequence>MLRTQFPDISELKRNIALRFAEGRGWPSVVLNVQTTGTVHRPDIVGPLTLFSNRRGGSAVAVHGRRVQLEADGYFLSNQGEAYTLDVAAPGTETLNVHFGQQLAETAWRDLSTADQRLLDDPFGPAEQVCFFGRVYEKDPVTAALLDEPLHQGEAFNHHATLREEWLLRLLARLLHTQRAAFRRLEALPAVKAATRQEVYRRLSYSLDYLHSYYAANPSLDELAQVACLSKFHYLRLFRAVYGQTPYHYLRRLRLQKAAGLLGQRPPLPVAAIAELVGFESSSAFCRAFHAATGAWPQAFQQQGTISNFGQYKA</sequence>
<gene>
    <name evidence="5" type="ORF">GCM10023185_41060</name>
</gene>
<proteinExistence type="predicted"/>
<name>A0ABP8IRB8_9BACT</name>
<dbReference type="InterPro" id="IPR009057">
    <property type="entry name" value="Homeodomain-like_sf"/>
</dbReference>
<keyword evidence="3" id="KW-0804">Transcription</keyword>
<evidence type="ECO:0000256" key="3">
    <source>
        <dbReference type="ARBA" id="ARBA00023163"/>
    </source>
</evidence>
<comment type="caution">
    <text evidence="5">The sequence shown here is derived from an EMBL/GenBank/DDBJ whole genome shotgun (WGS) entry which is preliminary data.</text>
</comment>
<accession>A0ABP8IRB8</accession>
<dbReference type="Proteomes" id="UP001501153">
    <property type="component" value="Unassembled WGS sequence"/>
</dbReference>
<dbReference type="Gene3D" id="1.10.10.60">
    <property type="entry name" value="Homeodomain-like"/>
    <property type="match status" value="2"/>
</dbReference>
<dbReference type="PANTHER" id="PTHR46796:SF14">
    <property type="entry name" value="TRANSCRIPTIONAL REGULATORY PROTEIN"/>
    <property type="match status" value="1"/>
</dbReference>
<dbReference type="EMBL" id="BAABGZ010000079">
    <property type="protein sequence ID" value="GAA4368360.1"/>
    <property type="molecule type" value="Genomic_DNA"/>
</dbReference>
<keyword evidence="6" id="KW-1185">Reference proteome</keyword>
<feature type="domain" description="HTH araC/xylS-type" evidence="4">
    <location>
        <begin position="204"/>
        <end position="303"/>
    </location>
</feature>
<dbReference type="PANTHER" id="PTHR46796">
    <property type="entry name" value="HTH-TYPE TRANSCRIPTIONAL ACTIVATOR RHAS-RELATED"/>
    <property type="match status" value="1"/>
</dbReference>
<dbReference type="RefSeq" id="WP_345238021.1">
    <property type="nucleotide sequence ID" value="NZ_BAABGZ010000079.1"/>
</dbReference>
<protein>
    <recommendedName>
        <fullName evidence="4">HTH araC/xylS-type domain-containing protein</fullName>
    </recommendedName>
</protein>
<evidence type="ECO:0000256" key="1">
    <source>
        <dbReference type="ARBA" id="ARBA00023015"/>
    </source>
</evidence>
<keyword evidence="2" id="KW-0238">DNA-binding</keyword>
<dbReference type="InterPro" id="IPR018060">
    <property type="entry name" value="HTH_AraC"/>
</dbReference>
<keyword evidence="1" id="KW-0805">Transcription regulation</keyword>
<organism evidence="5 6">
    <name type="scientific">Hymenobacter saemangeumensis</name>
    <dbReference type="NCBI Taxonomy" id="1084522"/>
    <lineage>
        <taxon>Bacteria</taxon>
        <taxon>Pseudomonadati</taxon>
        <taxon>Bacteroidota</taxon>
        <taxon>Cytophagia</taxon>
        <taxon>Cytophagales</taxon>
        <taxon>Hymenobacteraceae</taxon>
        <taxon>Hymenobacter</taxon>
    </lineage>
</organism>
<dbReference type="PROSITE" id="PS01124">
    <property type="entry name" value="HTH_ARAC_FAMILY_2"/>
    <property type="match status" value="1"/>
</dbReference>
<dbReference type="SUPFAM" id="SSF46689">
    <property type="entry name" value="Homeodomain-like"/>
    <property type="match status" value="2"/>
</dbReference>
<evidence type="ECO:0000313" key="5">
    <source>
        <dbReference type="EMBL" id="GAA4368360.1"/>
    </source>
</evidence>
<dbReference type="InterPro" id="IPR050204">
    <property type="entry name" value="AraC_XylS_family_regulators"/>
</dbReference>
<dbReference type="Pfam" id="PF12833">
    <property type="entry name" value="HTH_18"/>
    <property type="match status" value="1"/>
</dbReference>
<evidence type="ECO:0000256" key="2">
    <source>
        <dbReference type="ARBA" id="ARBA00023125"/>
    </source>
</evidence>